<evidence type="ECO:0000256" key="3">
    <source>
        <dbReference type="ARBA" id="ARBA00012438"/>
    </source>
</evidence>
<keyword evidence="6 13" id="KW-0808">Transferase</keyword>
<evidence type="ECO:0000256" key="4">
    <source>
        <dbReference type="ARBA" id="ARBA00022475"/>
    </source>
</evidence>
<reference evidence="13" key="1">
    <citation type="submission" date="2018-02" db="EMBL/GenBank/DDBJ databases">
        <authorList>
            <person name="Kim S.-K."/>
            <person name="Jung H.-I."/>
            <person name="Lee S.-W."/>
        </authorList>
    </citation>
    <scope>NUCLEOTIDE SEQUENCE</scope>
    <source>
        <strain evidence="13">SK3146</strain>
    </source>
</reference>
<dbReference type="Pfam" id="PF06580">
    <property type="entry name" value="His_kinase"/>
    <property type="match status" value="1"/>
</dbReference>
<dbReference type="GO" id="GO:0004673">
    <property type="term" value="F:protein histidine kinase activity"/>
    <property type="evidence" value="ECO:0007669"/>
    <property type="project" value="UniProtKB-EC"/>
</dbReference>
<evidence type="ECO:0000259" key="12">
    <source>
        <dbReference type="PROSITE" id="PS50885"/>
    </source>
</evidence>
<evidence type="ECO:0000313" key="14">
    <source>
        <dbReference type="Proteomes" id="UP001057134"/>
    </source>
</evidence>
<evidence type="ECO:0000256" key="5">
    <source>
        <dbReference type="ARBA" id="ARBA00022553"/>
    </source>
</evidence>
<protein>
    <recommendedName>
        <fullName evidence="3">histidine kinase</fullName>
        <ecNumber evidence="3">2.7.13.3</ecNumber>
    </recommendedName>
</protein>
<dbReference type="InterPro" id="IPR036890">
    <property type="entry name" value="HATPase_C_sf"/>
</dbReference>
<evidence type="ECO:0000313" key="13">
    <source>
        <dbReference type="EMBL" id="UQZ86143.1"/>
    </source>
</evidence>
<keyword evidence="8" id="KW-0902">Two-component regulatory system</keyword>
<dbReference type="Pfam" id="PF02518">
    <property type="entry name" value="HATPase_c"/>
    <property type="match status" value="1"/>
</dbReference>
<keyword evidence="11" id="KW-1133">Transmembrane helix</keyword>
<dbReference type="Gene3D" id="6.10.340.10">
    <property type="match status" value="1"/>
</dbReference>
<dbReference type="EMBL" id="CP027059">
    <property type="protein sequence ID" value="UQZ86143.1"/>
    <property type="molecule type" value="Genomic_DNA"/>
</dbReference>
<dbReference type="Proteomes" id="UP001057134">
    <property type="component" value="Chromosome"/>
</dbReference>
<keyword evidence="11" id="KW-0812">Transmembrane</keyword>
<dbReference type="InterPro" id="IPR004358">
    <property type="entry name" value="Sig_transdc_His_kin-like_C"/>
</dbReference>
<evidence type="ECO:0000256" key="1">
    <source>
        <dbReference type="ARBA" id="ARBA00000085"/>
    </source>
</evidence>
<organism evidence="13 14">
    <name type="scientific">Paenibacillus konkukensis</name>
    <dbReference type="NCBI Taxonomy" id="2020716"/>
    <lineage>
        <taxon>Bacteria</taxon>
        <taxon>Bacillati</taxon>
        <taxon>Bacillota</taxon>
        <taxon>Bacilli</taxon>
        <taxon>Bacillales</taxon>
        <taxon>Paenibacillaceae</taxon>
        <taxon>Paenibacillus</taxon>
    </lineage>
</organism>
<keyword evidence="14" id="KW-1185">Reference proteome</keyword>
<evidence type="ECO:0000256" key="9">
    <source>
        <dbReference type="ARBA" id="ARBA00023136"/>
    </source>
</evidence>
<dbReference type="InterPro" id="IPR003660">
    <property type="entry name" value="HAMP_dom"/>
</dbReference>
<evidence type="ECO:0000256" key="11">
    <source>
        <dbReference type="SAM" id="Phobius"/>
    </source>
</evidence>
<keyword evidence="5" id="KW-0597">Phosphoprotein</keyword>
<reference evidence="13" key="2">
    <citation type="journal article" date="2021" name="J Anim Sci Technol">
        <title>Complete genome sequence of Paenibacillus konkukensis sp. nov. SK3146 as a potential probiotic strain.</title>
        <authorList>
            <person name="Jung H.I."/>
            <person name="Park S."/>
            <person name="Niu K.M."/>
            <person name="Lee S.W."/>
            <person name="Kothari D."/>
            <person name="Yi K.J."/>
            <person name="Kim S.K."/>
        </authorList>
    </citation>
    <scope>NUCLEOTIDE SEQUENCE</scope>
    <source>
        <strain evidence="13">SK3146</strain>
    </source>
</reference>
<dbReference type="PRINTS" id="PR00344">
    <property type="entry name" value="BCTRLSENSOR"/>
</dbReference>
<keyword evidence="9 11" id="KW-0472">Membrane</keyword>
<dbReference type="PANTHER" id="PTHR34220">
    <property type="entry name" value="SENSOR HISTIDINE KINASE YPDA"/>
    <property type="match status" value="1"/>
</dbReference>
<proteinExistence type="predicted"/>
<dbReference type="SUPFAM" id="SSF55874">
    <property type="entry name" value="ATPase domain of HSP90 chaperone/DNA topoisomerase II/histidine kinase"/>
    <property type="match status" value="1"/>
</dbReference>
<evidence type="ECO:0000256" key="8">
    <source>
        <dbReference type="ARBA" id="ARBA00023012"/>
    </source>
</evidence>
<comment type="subcellular location">
    <subcellularLocation>
        <location evidence="2">Cell membrane</location>
        <topology evidence="2">Multi-pass membrane protein</topology>
    </subcellularLocation>
</comment>
<dbReference type="InterPro" id="IPR050640">
    <property type="entry name" value="Bact_2-comp_sensor_kinase"/>
</dbReference>
<evidence type="ECO:0000256" key="10">
    <source>
        <dbReference type="SAM" id="MobiDB-lite"/>
    </source>
</evidence>
<dbReference type="PANTHER" id="PTHR34220:SF7">
    <property type="entry name" value="SENSOR HISTIDINE KINASE YPDA"/>
    <property type="match status" value="1"/>
</dbReference>
<feature type="transmembrane region" description="Helical" evidence="11">
    <location>
        <begin position="12"/>
        <end position="33"/>
    </location>
</feature>
<feature type="compositionally biased region" description="Basic and acidic residues" evidence="10">
    <location>
        <begin position="579"/>
        <end position="596"/>
    </location>
</feature>
<dbReference type="EC" id="2.7.13.3" evidence="3"/>
<name>A0ABY4RX58_9BACL</name>
<evidence type="ECO:0000256" key="6">
    <source>
        <dbReference type="ARBA" id="ARBA00022679"/>
    </source>
</evidence>
<keyword evidence="4" id="KW-1003">Cell membrane</keyword>
<accession>A0ABY4RX58</accession>
<evidence type="ECO:0000256" key="2">
    <source>
        <dbReference type="ARBA" id="ARBA00004651"/>
    </source>
</evidence>
<dbReference type="InterPro" id="IPR010559">
    <property type="entry name" value="Sig_transdc_His_kin_internal"/>
</dbReference>
<evidence type="ECO:0000256" key="7">
    <source>
        <dbReference type="ARBA" id="ARBA00022777"/>
    </source>
</evidence>
<feature type="domain" description="HAMP" evidence="12">
    <location>
        <begin position="301"/>
        <end position="353"/>
    </location>
</feature>
<dbReference type="Gene3D" id="3.30.565.10">
    <property type="entry name" value="Histidine kinase-like ATPase, C-terminal domain"/>
    <property type="match status" value="1"/>
</dbReference>
<sequence length="603" mass="68085">MRIVTGMSLKQKLLLMVGISTLMIFLLQIYYYMNFYGLTEDKENIHTSNIMKQVEERLVSFNQDIKDAALASAYNTMTHDYLGSGDPIYRLKLNKMVMEILSGVKAANKNIQSILMVDKSGNIIGASNPDDYVVLDGVKKKYSLNIQNPKAQFYGKITAPELANPAYVYIQPIFSSINDASDTPELGTCVVIYKTDALDHIVRDIKGTPNSRLLIVDNEQRIVTASEAAAKGKFFDVESLDELSKADHLQIKEIGSLQWKIVSLIPIKEMTDELRAIRNIGLIIGMVMTLIILLMGLLFIRSVTIPLSAIIRFVNYIGNYGGKQRLLLSVRSEIGILATEINRMLDKIDEANEKFIQANTSLYQMELAKKQAELSSLQSQINPHFLYNTLECIRSIALASKVMEIVEISIAMAQIFRYGIKEENFVLIRSEIGCIQDYLRIMSIRYVDKFHADIRIEESLLDLKMPKMILQPIVENAVYHGLERKSGKGGISIKGWKTKDGWVCFEIADDGKGIGEEELRDLQHYLSRSETHQQVLGERGMGLLNIHKRIRLAFGEQYGIEIESRIDAGTRVTLQLPALDRKDDEGDELPKPEPNRPKRAPSI</sequence>
<dbReference type="InterPro" id="IPR003594">
    <property type="entry name" value="HATPase_dom"/>
</dbReference>
<keyword evidence="7 13" id="KW-0418">Kinase</keyword>
<dbReference type="SMART" id="SM00387">
    <property type="entry name" value="HATPase_c"/>
    <property type="match status" value="1"/>
</dbReference>
<feature type="region of interest" description="Disordered" evidence="10">
    <location>
        <begin position="577"/>
        <end position="603"/>
    </location>
</feature>
<dbReference type="PROSITE" id="PS50885">
    <property type="entry name" value="HAMP"/>
    <property type="match status" value="1"/>
</dbReference>
<feature type="transmembrane region" description="Helical" evidence="11">
    <location>
        <begin position="280"/>
        <end position="300"/>
    </location>
</feature>
<comment type="catalytic activity">
    <reaction evidence="1">
        <text>ATP + protein L-histidine = ADP + protein N-phospho-L-histidine.</text>
        <dbReference type="EC" id="2.7.13.3"/>
    </reaction>
</comment>
<gene>
    <name evidence="13" type="primary">yehU_16</name>
    <name evidence="13" type="ORF">SK3146_05435</name>
</gene>